<dbReference type="PANTHER" id="PTHR31739:SF25">
    <property type="entry name" value="(E,E)-GERANYLLINALOOL SYNTHASE"/>
    <property type="match status" value="1"/>
</dbReference>
<accession>A0ABP9RNQ3</accession>
<dbReference type="InterPro" id="IPR032696">
    <property type="entry name" value="SQ_cyclase_C"/>
</dbReference>
<evidence type="ECO:0000256" key="1">
    <source>
        <dbReference type="SAM" id="MobiDB-lite"/>
    </source>
</evidence>
<dbReference type="Gene3D" id="1.50.10.20">
    <property type="match status" value="1"/>
</dbReference>
<dbReference type="RefSeq" id="WP_345628268.1">
    <property type="nucleotide sequence ID" value="NZ_BAABJQ010000005.1"/>
</dbReference>
<dbReference type="Pfam" id="PF13243">
    <property type="entry name" value="SQHop_cyclase_C"/>
    <property type="match status" value="1"/>
</dbReference>
<reference evidence="4" key="1">
    <citation type="journal article" date="2019" name="Int. J. Syst. Evol. Microbiol.">
        <title>The Global Catalogue of Microorganisms (GCM) 10K type strain sequencing project: providing services to taxonomists for standard genome sequencing and annotation.</title>
        <authorList>
            <consortium name="The Broad Institute Genomics Platform"/>
            <consortium name="The Broad Institute Genome Sequencing Center for Infectious Disease"/>
            <person name="Wu L."/>
            <person name="Ma J."/>
        </authorList>
    </citation>
    <scope>NUCLEOTIDE SEQUENCE [LARGE SCALE GENOMIC DNA]</scope>
    <source>
        <strain evidence="4">JCM 18304</strain>
    </source>
</reference>
<evidence type="ECO:0000313" key="3">
    <source>
        <dbReference type="EMBL" id="GAA5182663.1"/>
    </source>
</evidence>
<dbReference type="EMBL" id="BAABJQ010000005">
    <property type="protein sequence ID" value="GAA5182663.1"/>
    <property type="molecule type" value="Genomic_DNA"/>
</dbReference>
<sequence>MIYTPATARSAADSEALRNKPSGPLDVSAEARELLTGLLAAPWGQISPSVYETGRLVALAPWLAGHPERVEFLCGTQGSDGAWPGPDGYALVPTLSATEALLGILIGEPQRGTPTDRLVTSVHKGLDACHRLLSTLGGDALPDTPAIELIVPALTAALNEHLDRLPDPTPPGLAAWRGRARLPLPPGVDASLLAGLRARLAGPTDVPLKLLHSLEILGGAGRVRVGHTGTVGASPAATAAWLAAERRDPAGMNYLETVVATHGGPVPSVIPITMFERSWVLSGLHHAGLNPAGLDAATTGRLLDELSAALGPAGASGGTGLPPDADTTSVVLLTLAQLGRRPDVDCLWNFQADDHFCVWPGERTTSPTANAHVLETLGHHLTHRVTAPERYTAAVRSVADWLSQRQRPDGSWSDKWHASPYYATACCALALHRYGGRAGTAAVDRAIDFVMSTQDSGGGWGRWGATAEETGYALQVLLVAAPGRGDAQAARGYRYLRATYGQRADPPLWHDKDLYLPAAVVRGGVLAALALASGNPAVAGEG</sequence>
<dbReference type="InterPro" id="IPR008930">
    <property type="entry name" value="Terpenoid_cyclase/PrenylTrfase"/>
</dbReference>
<evidence type="ECO:0000259" key="2">
    <source>
        <dbReference type="Pfam" id="PF13243"/>
    </source>
</evidence>
<protein>
    <recommendedName>
        <fullName evidence="2">Squalene cyclase C-terminal domain-containing protein</fullName>
    </recommendedName>
</protein>
<feature type="region of interest" description="Disordered" evidence="1">
    <location>
        <begin position="1"/>
        <end position="25"/>
    </location>
</feature>
<dbReference type="PANTHER" id="PTHR31739">
    <property type="entry name" value="ENT-COPALYL DIPHOSPHATE SYNTHASE, CHLOROPLASTIC"/>
    <property type="match status" value="1"/>
</dbReference>
<feature type="domain" description="Squalene cyclase C-terminal" evidence="2">
    <location>
        <begin position="370"/>
        <end position="499"/>
    </location>
</feature>
<evidence type="ECO:0000313" key="4">
    <source>
        <dbReference type="Proteomes" id="UP001501570"/>
    </source>
</evidence>
<dbReference type="Proteomes" id="UP001501570">
    <property type="component" value="Unassembled WGS sequence"/>
</dbReference>
<dbReference type="SUPFAM" id="SSF48239">
    <property type="entry name" value="Terpenoid cyclases/Protein prenyltransferases"/>
    <property type="match status" value="1"/>
</dbReference>
<organism evidence="3 4">
    <name type="scientific">Rugosimonospora acidiphila</name>
    <dbReference type="NCBI Taxonomy" id="556531"/>
    <lineage>
        <taxon>Bacteria</taxon>
        <taxon>Bacillati</taxon>
        <taxon>Actinomycetota</taxon>
        <taxon>Actinomycetes</taxon>
        <taxon>Micromonosporales</taxon>
        <taxon>Micromonosporaceae</taxon>
        <taxon>Rugosimonospora</taxon>
    </lineage>
</organism>
<keyword evidence="4" id="KW-1185">Reference proteome</keyword>
<comment type="caution">
    <text evidence="3">The sequence shown here is derived from an EMBL/GenBank/DDBJ whole genome shotgun (WGS) entry which is preliminary data.</text>
</comment>
<proteinExistence type="predicted"/>
<dbReference type="Gene3D" id="1.50.10.160">
    <property type="match status" value="1"/>
</dbReference>
<gene>
    <name evidence="3" type="ORF">GCM10023322_20080</name>
</gene>
<dbReference type="InterPro" id="IPR050148">
    <property type="entry name" value="Terpene_synthase-like"/>
</dbReference>
<name>A0ABP9RNQ3_9ACTN</name>